<name>A0A975G8J0_9BACT</name>
<dbReference type="AlphaFoldDB" id="A0A975G8J0"/>
<dbReference type="RefSeq" id="WP_211630921.1">
    <property type="nucleotide sequence ID" value="NZ_CP073100.1"/>
</dbReference>
<feature type="transmembrane region" description="Helical" evidence="1">
    <location>
        <begin position="241"/>
        <end position="263"/>
    </location>
</feature>
<evidence type="ECO:0000313" key="2">
    <source>
        <dbReference type="EMBL" id="QUE50782.1"/>
    </source>
</evidence>
<dbReference type="EMBL" id="CP073100">
    <property type="protein sequence ID" value="QUE50782.1"/>
    <property type="molecule type" value="Genomic_DNA"/>
</dbReference>
<keyword evidence="1" id="KW-1133">Transmembrane helix</keyword>
<keyword evidence="3" id="KW-1185">Reference proteome</keyword>
<organism evidence="2 3">
    <name type="scientific">Luteolibacter ambystomatis</name>
    <dbReference type="NCBI Taxonomy" id="2824561"/>
    <lineage>
        <taxon>Bacteria</taxon>
        <taxon>Pseudomonadati</taxon>
        <taxon>Verrucomicrobiota</taxon>
        <taxon>Verrucomicrobiia</taxon>
        <taxon>Verrucomicrobiales</taxon>
        <taxon>Verrucomicrobiaceae</taxon>
        <taxon>Luteolibacter</taxon>
    </lineage>
</organism>
<keyword evidence="1" id="KW-0472">Membrane</keyword>
<accession>A0A975G8J0</accession>
<keyword evidence="1" id="KW-0812">Transmembrane</keyword>
<gene>
    <name evidence="2" type="ORF">KBB96_18210</name>
</gene>
<dbReference type="Proteomes" id="UP000676169">
    <property type="component" value="Chromosome"/>
</dbReference>
<proteinExistence type="predicted"/>
<protein>
    <submittedName>
        <fullName evidence="2">Uncharacterized protein</fullName>
    </submittedName>
</protein>
<evidence type="ECO:0000313" key="3">
    <source>
        <dbReference type="Proteomes" id="UP000676169"/>
    </source>
</evidence>
<sequence>MPTISPPGLTPKQAKLAKLNRRLAVGSLLLLILPFVAMELTSIPSRQRHAQLQALENTLANGRRIWFALEKFRKTYGRYPDATTAAMVKERTGSTWNLKADTANDVFRQLIAAGVVDSELIFQALGQGMHKPDGRMKAEAEALQPGECGFAYIDGPSSGNTGRPMVVAPLIHGTHRFDRSIWDGLAVVVRGDGSAVHNRLRPDGTWSGPDGLDLCDPILWDGQTAVVKWPDSRRPSWFQRYGGWSITASVTVIVVGFLTIYIARKHRKFPPGA</sequence>
<dbReference type="KEGG" id="lamb:KBB96_18210"/>
<evidence type="ECO:0000256" key="1">
    <source>
        <dbReference type="SAM" id="Phobius"/>
    </source>
</evidence>
<reference evidence="2" key="1">
    <citation type="submission" date="2021-04" db="EMBL/GenBank/DDBJ databases">
        <title>Luteolibacter sp. 32A isolated from the skin of an Anderson's salamander (Ambystoma andersonii).</title>
        <authorList>
            <person name="Spergser J."/>
            <person name="Busse H.-J."/>
        </authorList>
    </citation>
    <scope>NUCLEOTIDE SEQUENCE</scope>
    <source>
        <strain evidence="2">32A</strain>
    </source>
</reference>